<dbReference type="AlphaFoldDB" id="A0A067SIZ0"/>
<dbReference type="EMBL" id="KL142420">
    <property type="protein sequence ID" value="KDR66748.1"/>
    <property type="molecule type" value="Genomic_DNA"/>
</dbReference>
<evidence type="ECO:0000313" key="1">
    <source>
        <dbReference type="EMBL" id="KDR66748.1"/>
    </source>
</evidence>
<proteinExistence type="predicted"/>
<name>A0A067SIZ0_GALM3</name>
<dbReference type="HOGENOM" id="CLU_2941905_0_0_1"/>
<evidence type="ECO:0000313" key="2">
    <source>
        <dbReference type="Proteomes" id="UP000027222"/>
    </source>
</evidence>
<organism evidence="1 2">
    <name type="scientific">Galerina marginata (strain CBS 339.88)</name>
    <dbReference type="NCBI Taxonomy" id="685588"/>
    <lineage>
        <taxon>Eukaryota</taxon>
        <taxon>Fungi</taxon>
        <taxon>Dikarya</taxon>
        <taxon>Basidiomycota</taxon>
        <taxon>Agaricomycotina</taxon>
        <taxon>Agaricomycetes</taxon>
        <taxon>Agaricomycetidae</taxon>
        <taxon>Agaricales</taxon>
        <taxon>Agaricineae</taxon>
        <taxon>Strophariaceae</taxon>
        <taxon>Galerina</taxon>
    </lineage>
</organism>
<sequence length="60" mass="6522">MLGLRVKESPVDFDRATFMWLGYVRKSSFRTRAIYHGGIAASPKTTSNIDGGDDNLGASS</sequence>
<keyword evidence="2" id="KW-1185">Reference proteome</keyword>
<reference evidence="2" key="1">
    <citation type="journal article" date="2014" name="Proc. Natl. Acad. Sci. U.S.A.">
        <title>Extensive sampling of basidiomycete genomes demonstrates inadequacy of the white-rot/brown-rot paradigm for wood decay fungi.</title>
        <authorList>
            <person name="Riley R."/>
            <person name="Salamov A.A."/>
            <person name="Brown D.W."/>
            <person name="Nagy L.G."/>
            <person name="Floudas D."/>
            <person name="Held B.W."/>
            <person name="Levasseur A."/>
            <person name="Lombard V."/>
            <person name="Morin E."/>
            <person name="Otillar R."/>
            <person name="Lindquist E.A."/>
            <person name="Sun H."/>
            <person name="LaButti K.M."/>
            <person name="Schmutz J."/>
            <person name="Jabbour D."/>
            <person name="Luo H."/>
            <person name="Baker S.E."/>
            <person name="Pisabarro A.G."/>
            <person name="Walton J.D."/>
            <person name="Blanchette R.A."/>
            <person name="Henrissat B."/>
            <person name="Martin F."/>
            <person name="Cullen D."/>
            <person name="Hibbett D.S."/>
            <person name="Grigoriev I.V."/>
        </authorList>
    </citation>
    <scope>NUCLEOTIDE SEQUENCE [LARGE SCALE GENOMIC DNA]</scope>
    <source>
        <strain evidence="2">CBS 339.88</strain>
    </source>
</reference>
<protein>
    <submittedName>
        <fullName evidence="1">Uncharacterized protein</fullName>
    </submittedName>
</protein>
<accession>A0A067SIZ0</accession>
<dbReference type="Proteomes" id="UP000027222">
    <property type="component" value="Unassembled WGS sequence"/>
</dbReference>
<gene>
    <name evidence="1" type="ORF">GALMADRAFT_258894</name>
</gene>